<dbReference type="EMBL" id="PDOD01000003">
    <property type="protein sequence ID" value="PYZ92781.1"/>
    <property type="molecule type" value="Genomic_DNA"/>
</dbReference>
<dbReference type="RefSeq" id="WP_110610329.1">
    <property type="nucleotide sequence ID" value="NZ_PDOD01000003.1"/>
</dbReference>
<dbReference type="OrthoDB" id="1739831at2"/>
<name>A0A323TCF4_9BACI</name>
<dbReference type="NCBIfam" id="TIGR03826">
    <property type="entry name" value="YvyF"/>
    <property type="match status" value="1"/>
</dbReference>
<reference evidence="1 2" key="1">
    <citation type="submission" date="2017-10" db="EMBL/GenBank/DDBJ databases">
        <title>Bacillus sp. nov., a halophilic bacterium isolated from a Keqin Lake.</title>
        <authorList>
            <person name="Wang H."/>
        </authorList>
    </citation>
    <scope>NUCLEOTIDE SEQUENCE [LARGE SCALE GENOMIC DNA]</scope>
    <source>
        <strain evidence="1 2">KQ-12</strain>
    </source>
</reference>
<evidence type="ECO:0000313" key="2">
    <source>
        <dbReference type="Proteomes" id="UP000248214"/>
    </source>
</evidence>
<proteinExistence type="predicted"/>
<organism evidence="1 2">
    <name type="scientific">Salipaludibacillus keqinensis</name>
    <dbReference type="NCBI Taxonomy" id="2045207"/>
    <lineage>
        <taxon>Bacteria</taxon>
        <taxon>Bacillati</taxon>
        <taxon>Bacillota</taxon>
        <taxon>Bacilli</taxon>
        <taxon>Bacillales</taxon>
        <taxon>Bacillaceae</taxon>
    </lineage>
</organism>
<sequence>MADLANCPNCDKLFVKALRSVCDGCAREVEEKYQQVYTFIRKRGNRQATMDEVHEGTGVEKDLIIRFIREGRLHLSQFPNLTYPCEKCGNQIREGRICAGCRGEIQSDLQAGDRQQAFEGRKKERESARYKTYSTLDERVKRK</sequence>
<comment type="caution">
    <text evidence="1">The sequence shown here is derived from an EMBL/GenBank/DDBJ whole genome shotgun (WGS) entry which is preliminary data.</text>
</comment>
<evidence type="ECO:0000313" key="1">
    <source>
        <dbReference type="EMBL" id="PYZ92781.1"/>
    </source>
</evidence>
<evidence type="ECO:0008006" key="3">
    <source>
        <dbReference type="Google" id="ProtNLM"/>
    </source>
</evidence>
<gene>
    <name evidence="1" type="ORF">CR194_14100</name>
</gene>
<dbReference type="Proteomes" id="UP000248214">
    <property type="component" value="Unassembled WGS sequence"/>
</dbReference>
<dbReference type="AlphaFoldDB" id="A0A323TCF4"/>
<protein>
    <recommendedName>
        <fullName evidence="3">Flagellar protein</fullName>
    </recommendedName>
</protein>
<dbReference type="InterPro" id="IPR022258">
    <property type="entry name" value="Flagellar_operon_YvyF"/>
</dbReference>
<keyword evidence="2" id="KW-1185">Reference proteome</keyword>
<accession>A0A323TCF4</accession>